<accession>A0A1B8TXA4</accession>
<evidence type="ECO:0008006" key="4">
    <source>
        <dbReference type="Google" id="ProtNLM"/>
    </source>
</evidence>
<dbReference type="Pfam" id="PF07610">
    <property type="entry name" value="DUF1573"/>
    <property type="match status" value="1"/>
</dbReference>
<dbReference type="RefSeq" id="WP_065319101.1">
    <property type="nucleotide sequence ID" value="NZ_CAXBLX010000007.1"/>
</dbReference>
<dbReference type="InterPro" id="IPR013783">
    <property type="entry name" value="Ig-like_fold"/>
</dbReference>
<reference evidence="3" key="1">
    <citation type="submission" date="2016-02" db="EMBL/GenBank/DDBJ databases">
        <authorList>
            <person name="Shin S.-K."/>
            <person name="Yi H."/>
            <person name="Kim E."/>
        </authorList>
    </citation>
    <scope>NUCLEOTIDE SEQUENCE [LARGE SCALE GENOMIC DNA]</scope>
    <source>
        <strain evidence="3">LPB0003</strain>
    </source>
</reference>
<sequence>MKKVFLFVLALLFSMAISAQEFKFEKETINYGKIKKNADGKRIFKFTNIGDAPIIIKEIKTSCDCTVPEKPKKPIMPGEEATITVSYDTATVGGFSKEIIIFSNAKTSPKKIKIKGFIID</sequence>
<dbReference type="STRING" id="1774273.LPB03_04340"/>
<comment type="caution">
    <text evidence="2">The sequence shown here is derived from an EMBL/GenBank/DDBJ whole genome shotgun (WGS) entry which is preliminary data.</text>
</comment>
<protein>
    <recommendedName>
        <fullName evidence="4">DUF1573 domain-containing protein</fullName>
    </recommendedName>
</protein>
<dbReference type="KEGG" id="pob:LPB03_04340"/>
<dbReference type="EMBL" id="LSFM01000022">
    <property type="protein sequence ID" value="OBY64351.1"/>
    <property type="molecule type" value="Genomic_DNA"/>
</dbReference>
<dbReference type="PANTHER" id="PTHR37833">
    <property type="entry name" value="LIPOPROTEIN-RELATED"/>
    <property type="match status" value="1"/>
</dbReference>
<evidence type="ECO:0000313" key="2">
    <source>
        <dbReference type="EMBL" id="OBY64351.1"/>
    </source>
</evidence>
<name>A0A1B8TXA4_9FLAO</name>
<gene>
    <name evidence="2" type="ORF">LPB3_08155</name>
</gene>
<organism evidence="2 3">
    <name type="scientific">Polaribacter vadi</name>
    <dbReference type="NCBI Taxonomy" id="1774273"/>
    <lineage>
        <taxon>Bacteria</taxon>
        <taxon>Pseudomonadati</taxon>
        <taxon>Bacteroidota</taxon>
        <taxon>Flavobacteriia</taxon>
        <taxon>Flavobacteriales</taxon>
        <taxon>Flavobacteriaceae</taxon>
    </lineage>
</organism>
<dbReference type="PANTHER" id="PTHR37833:SF1">
    <property type="entry name" value="SIGNAL PEPTIDE PROTEIN"/>
    <property type="match status" value="1"/>
</dbReference>
<keyword evidence="3" id="KW-1185">Reference proteome</keyword>
<dbReference type="AlphaFoldDB" id="A0A1B8TXA4"/>
<dbReference type="Proteomes" id="UP000092584">
    <property type="component" value="Unassembled WGS sequence"/>
</dbReference>
<dbReference type="OrthoDB" id="826619at2"/>
<dbReference type="Gene3D" id="2.60.40.10">
    <property type="entry name" value="Immunoglobulins"/>
    <property type="match status" value="1"/>
</dbReference>
<keyword evidence="1" id="KW-0732">Signal</keyword>
<feature type="chain" id="PRO_5008615789" description="DUF1573 domain-containing protein" evidence="1">
    <location>
        <begin position="20"/>
        <end position="120"/>
    </location>
</feature>
<feature type="signal peptide" evidence="1">
    <location>
        <begin position="1"/>
        <end position="19"/>
    </location>
</feature>
<evidence type="ECO:0000313" key="3">
    <source>
        <dbReference type="Proteomes" id="UP000092584"/>
    </source>
</evidence>
<dbReference type="InterPro" id="IPR011467">
    <property type="entry name" value="DUF1573"/>
</dbReference>
<proteinExistence type="predicted"/>
<evidence type="ECO:0000256" key="1">
    <source>
        <dbReference type="SAM" id="SignalP"/>
    </source>
</evidence>